<feature type="transmembrane region" description="Helical" evidence="1">
    <location>
        <begin position="149"/>
        <end position="168"/>
    </location>
</feature>
<sequence length="275" mass="31141">MVMQVFSMALDLVFHGFVPELYTPAFVLKSYGILYEVFHINAFMLYELGGACAWGIVFGTILCFLYRHQLVLPQGHWARFRSSSWAIFLLSHTIYVGFHMWAVYAIPFQHPPNASGLPTVLKNYPDLVWIQSDADVWIGNSAAPLAPPYLNIQCGQGIILIFQMFYFLKNATSYMSERMRALNRRFINALLIQVGVPALTIAFPSFIKGIISRMGNPISQEFINLTLLCAMLHGKLTSILIIALIQPYRQYCVHKLWKIIGLTKPDITIVTSKTG</sequence>
<reference evidence="3" key="1">
    <citation type="submission" date="2024-02" db="UniProtKB">
        <authorList>
            <consortium name="WormBaseParasite"/>
        </authorList>
    </citation>
    <scope>IDENTIFICATION</scope>
</reference>
<feature type="transmembrane region" description="Helical" evidence="1">
    <location>
        <begin position="223"/>
        <end position="245"/>
    </location>
</feature>
<protein>
    <submittedName>
        <fullName evidence="3">Uncharacterized protein</fullName>
    </submittedName>
</protein>
<dbReference type="InterPro" id="IPR019422">
    <property type="entry name" value="7TM_GPCR_serpentine_rcpt_Srh"/>
</dbReference>
<dbReference type="Proteomes" id="UP000887575">
    <property type="component" value="Unassembled WGS sequence"/>
</dbReference>
<dbReference type="Pfam" id="PF10318">
    <property type="entry name" value="7TM_GPCR_Srh"/>
    <property type="match status" value="1"/>
</dbReference>
<dbReference type="PANTHER" id="PTHR22941">
    <property type="entry name" value="SERPENTINE RECEPTOR"/>
    <property type="match status" value="1"/>
</dbReference>
<evidence type="ECO:0000313" key="3">
    <source>
        <dbReference type="WBParaSite" id="MBELARI_LOCUS899"/>
    </source>
</evidence>
<accession>A0AAF3FPG4</accession>
<feature type="transmembrane region" description="Helical" evidence="1">
    <location>
        <begin position="85"/>
        <end position="106"/>
    </location>
</feature>
<organism evidence="2 3">
    <name type="scientific">Mesorhabditis belari</name>
    <dbReference type="NCBI Taxonomy" id="2138241"/>
    <lineage>
        <taxon>Eukaryota</taxon>
        <taxon>Metazoa</taxon>
        <taxon>Ecdysozoa</taxon>
        <taxon>Nematoda</taxon>
        <taxon>Chromadorea</taxon>
        <taxon>Rhabditida</taxon>
        <taxon>Rhabditina</taxon>
        <taxon>Rhabditomorpha</taxon>
        <taxon>Rhabditoidea</taxon>
        <taxon>Rhabditidae</taxon>
        <taxon>Mesorhabditinae</taxon>
        <taxon>Mesorhabditis</taxon>
    </lineage>
</organism>
<proteinExistence type="predicted"/>
<keyword evidence="1" id="KW-0812">Transmembrane</keyword>
<dbReference type="InterPro" id="IPR053220">
    <property type="entry name" value="Nematode_rcpt-like_serp_H"/>
</dbReference>
<keyword evidence="2" id="KW-1185">Reference proteome</keyword>
<evidence type="ECO:0000256" key="1">
    <source>
        <dbReference type="SAM" id="Phobius"/>
    </source>
</evidence>
<feature type="transmembrane region" description="Helical" evidence="1">
    <location>
        <begin position="189"/>
        <end position="211"/>
    </location>
</feature>
<evidence type="ECO:0000313" key="2">
    <source>
        <dbReference type="Proteomes" id="UP000887575"/>
    </source>
</evidence>
<keyword evidence="1" id="KW-1133">Transmembrane helix</keyword>
<keyword evidence="1" id="KW-0472">Membrane</keyword>
<dbReference type="PANTHER" id="PTHR22941:SF26">
    <property type="entry name" value="SERPENTINE RECEPTOR, CLASS H"/>
    <property type="match status" value="1"/>
</dbReference>
<feature type="transmembrane region" description="Helical" evidence="1">
    <location>
        <begin position="43"/>
        <end position="65"/>
    </location>
</feature>
<dbReference type="AlphaFoldDB" id="A0AAF3FPG4"/>
<feature type="transmembrane region" description="Helical" evidence="1">
    <location>
        <begin position="12"/>
        <end position="31"/>
    </location>
</feature>
<name>A0AAF3FPG4_9BILA</name>
<dbReference type="WBParaSite" id="MBELARI_LOCUS899">
    <property type="protein sequence ID" value="MBELARI_LOCUS899"/>
    <property type="gene ID" value="MBELARI_LOCUS899"/>
</dbReference>